<reference evidence="2 3" key="1">
    <citation type="submission" date="2023-10" db="EMBL/GenBank/DDBJ databases">
        <title>Genome-Wide Identification Analysis in wild type Solanum Pinnatisectum Reveals Some Genes Defensing Phytophthora Infestans.</title>
        <authorList>
            <person name="Sun C."/>
        </authorList>
    </citation>
    <scope>NUCLEOTIDE SEQUENCE [LARGE SCALE GENOMIC DNA]</scope>
    <source>
        <strain evidence="2">LQN</strain>
        <tissue evidence="2">Leaf</tissue>
    </source>
</reference>
<proteinExistence type="predicted"/>
<organism evidence="2 3">
    <name type="scientific">Solanum pinnatisectum</name>
    <name type="common">tansyleaf nightshade</name>
    <dbReference type="NCBI Taxonomy" id="50273"/>
    <lineage>
        <taxon>Eukaryota</taxon>
        <taxon>Viridiplantae</taxon>
        <taxon>Streptophyta</taxon>
        <taxon>Embryophyta</taxon>
        <taxon>Tracheophyta</taxon>
        <taxon>Spermatophyta</taxon>
        <taxon>Magnoliopsida</taxon>
        <taxon>eudicotyledons</taxon>
        <taxon>Gunneridae</taxon>
        <taxon>Pentapetalae</taxon>
        <taxon>asterids</taxon>
        <taxon>lamiids</taxon>
        <taxon>Solanales</taxon>
        <taxon>Solanaceae</taxon>
        <taxon>Solanoideae</taxon>
        <taxon>Solaneae</taxon>
        <taxon>Solanum</taxon>
    </lineage>
</organism>
<protein>
    <recommendedName>
        <fullName evidence="1">Aminotransferase-like plant mobile domain-containing protein</fullName>
    </recommendedName>
</protein>
<feature type="domain" description="Aminotransferase-like plant mobile" evidence="1">
    <location>
        <begin position="73"/>
        <end position="284"/>
    </location>
</feature>
<dbReference type="EMBL" id="JAWPEI010000001">
    <property type="protein sequence ID" value="KAK4737369.1"/>
    <property type="molecule type" value="Genomic_DNA"/>
</dbReference>
<evidence type="ECO:0000313" key="3">
    <source>
        <dbReference type="Proteomes" id="UP001311915"/>
    </source>
</evidence>
<evidence type="ECO:0000313" key="2">
    <source>
        <dbReference type="EMBL" id="KAK4737369.1"/>
    </source>
</evidence>
<dbReference type="Proteomes" id="UP001311915">
    <property type="component" value="Unassembled WGS sequence"/>
</dbReference>
<dbReference type="AlphaFoldDB" id="A0AAV9MJW2"/>
<dbReference type="InterPro" id="IPR019557">
    <property type="entry name" value="AminoTfrase-like_pln_mobile"/>
</dbReference>
<keyword evidence="3" id="KW-1185">Reference proteome</keyword>
<dbReference type="PANTHER" id="PTHR46033">
    <property type="entry name" value="PROTEIN MAIN-LIKE 2"/>
    <property type="match status" value="1"/>
</dbReference>
<name>A0AAV9MJW2_9SOLN</name>
<accession>A0AAV9MJW2</accession>
<gene>
    <name evidence="2" type="ORF">R3W88_001066</name>
</gene>
<dbReference type="GO" id="GO:0010073">
    <property type="term" value="P:meristem maintenance"/>
    <property type="evidence" value="ECO:0007669"/>
    <property type="project" value="InterPro"/>
</dbReference>
<dbReference type="PANTHER" id="PTHR46033:SF8">
    <property type="entry name" value="PROTEIN MAINTENANCE OF MERISTEMS-LIKE"/>
    <property type="match status" value="1"/>
</dbReference>
<dbReference type="Pfam" id="PF10536">
    <property type="entry name" value="PMD"/>
    <property type="match status" value="1"/>
</dbReference>
<evidence type="ECO:0000259" key="1">
    <source>
        <dbReference type="Pfam" id="PF10536"/>
    </source>
</evidence>
<comment type="caution">
    <text evidence="2">The sequence shown here is derived from an EMBL/GenBank/DDBJ whole genome shotgun (WGS) entry which is preliminary data.</text>
</comment>
<dbReference type="InterPro" id="IPR044824">
    <property type="entry name" value="MAIN-like"/>
</dbReference>
<sequence length="285" mass="32994">MKSKGPIEYDVLTLQDKHRSQKIWNGEISASESRLIVRRHDYDLWQHLKNNTLHTRILNYFDYTGFRGVLEVGNIPCYSSIITALVERWRPKTHTFHMRTGETTIPMQDMKVMFGMVVDGTSILLPNAKSMDLFARQTLIFNLTSWFPMKDCFQGFRIFSPSLVNYIETSNVINDNSTELEVQQKFRLYLFWLLGGTLFPDKSGNKFNSDFFIEMGDLQALATQAWGAATLSYLYHSLCRASICDISIVNGFISLLQRIIPFQPMISPFNNDQPEEQKPLAYKWS</sequence>